<dbReference type="InterPro" id="IPR024388">
    <property type="entry name" value="Ribosomal_mL58"/>
</dbReference>
<feature type="compositionally biased region" description="Polar residues" evidence="1">
    <location>
        <begin position="98"/>
        <end position="111"/>
    </location>
</feature>
<evidence type="ECO:0000256" key="1">
    <source>
        <dbReference type="SAM" id="MobiDB-lite"/>
    </source>
</evidence>
<reference evidence="2" key="1">
    <citation type="submission" date="2023-04" db="EMBL/GenBank/DDBJ databases">
        <title>Black Yeasts Isolated from many extreme environments.</title>
        <authorList>
            <person name="Coleine C."/>
            <person name="Stajich J.E."/>
            <person name="Selbmann L."/>
        </authorList>
    </citation>
    <scope>NUCLEOTIDE SEQUENCE</scope>
    <source>
        <strain evidence="2">CCFEE 5312</strain>
    </source>
</reference>
<organism evidence="2 3">
    <name type="scientific">Extremus antarcticus</name>
    <dbReference type="NCBI Taxonomy" id="702011"/>
    <lineage>
        <taxon>Eukaryota</taxon>
        <taxon>Fungi</taxon>
        <taxon>Dikarya</taxon>
        <taxon>Ascomycota</taxon>
        <taxon>Pezizomycotina</taxon>
        <taxon>Dothideomycetes</taxon>
        <taxon>Dothideomycetidae</taxon>
        <taxon>Mycosphaerellales</taxon>
        <taxon>Extremaceae</taxon>
        <taxon>Extremus</taxon>
    </lineage>
</organism>
<gene>
    <name evidence="2" type="ORF">LTR09_004462</name>
</gene>
<dbReference type="GO" id="GO:0005762">
    <property type="term" value="C:mitochondrial large ribosomal subunit"/>
    <property type="evidence" value="ECO:0007669"/>
    <property type="project" value="TreeGrafter"/>
</dbReference>
<feature type="region of interest" description="Disordered" evidence="1">
    <location>
        <begin position="177"/>
        <end position="199"/>
    </location>
</feature>
<proteinExistence type="predicted"/>
<dbReference type="GO" id="GO:0003735">
    <property type="term" value="F:structural constituent of ribosome"/>
    <property type="evidence" value="ECO:0007669"/>
    <property type="project" value="TreeGrafter"/>
</dbReference>
<dbReference type="AlphaFoldDB" id="A0AAJ0DIX9"/>
<comment type="caution">
    <text evidence="2">The sequence shown here is derived from an EMBL/GenBank/DDBJ whole genome shotgun (WGS) entry which is preliminary data.</text>
</comment>
<dbReference type="Proteomes" id="UP001271007">
    <property type="component" value="Unassembled WGS sequence"/>
</dbReference>
<dbReference type="Pfam" id="PF12824">
    <property type="entry name" value="MRP-L20"/>
    <property type="match status" value="1"/>
</dbReference>
<protein>
    <recommendedName>
        <fullName evidence="4">Mitochondrial ribosomal protein subunit L20</fullName>
    </recommendedName>
</protein>
<name>A0AAJ0DIX9_9PEZI</name>
<evidence type="ECO:0000313" key="3">
    <source>
        <dbReference type="Proteomes" id="UP001271007"/>
    </source>
</evidence>
<accession>A0AAJ0DIX9</accession>
<feature type="region of interest" description="Disordered" evidence="1">
    <location>
        <begin position="90"/>
        <end position="114"/>
    </location>
</feature>
<dbReference type="EMBL" id="JAWDJX010000011">
    <property type="protein sequence ID" value="KAK3054733.1"/>
    <property type="molecule type" value="Genomic_DNA"/>
</dbReference>
<evidence type="ECO:0000313" key="2">
    <source>
        <dbReference type="EMBL" id="KAK3054733.1"/>
    </source>
</evidence>
<dbReference type="PANTHER" id="PTHR28266:SF1">
    <property type="entry name" value="LARGE RIBOSOMAL SUBUNIT PROTEIN ML58"/>
    <property type="match status" value="1"/>
</dbReference>
<dbReference type="PANTHER" id="PTHR28266">
    <property type="entry name" value="54S RIBOSOMAL PROTEIN L20, MITOCHONDRIAL"/>
    <property type="match status" value="1"/>
</dbReference>
<keyword evidence="3" id="KW-1185">Reference proteome</keyword>
<sequence length="199" mass="22671">MAPSIFSTLLRPSALSTDSVNFICAACRCNASSFRRTRKALRVKPDAAFLPSKTEPQDHIIFNPPSSAPNVYHTPSKFLPATDPRRKLHTLAPAPRETPTTSPLDSAPSSSYEKKYHLGKEEMEEIRRLRAEDPKQWTRVNLAEKFECSQFFISLCCSAPTVKKEQDKQLEAIKKRWGRRKTEAREGRQARKQLWGRDA</sequence>
<evidence type="ECO:0008006" key="4">
    <source>
        <dbReference type="Google" id="ProtNLM"/>
    </source>
</evidence>